<evidence type="ECO:0000256" key="4">
    <source>
        <dbReference type="ARBA" id="ARBA00023136"/>
    </source>
</evidence>
<reference evidence="7 8" key="1">
    <citation type="journal article" date="2011" name="J. Bacteriol.">
        <title>Complete genome sequence of Amycolicicoccus subflavus DQS3-9A1T, an actinomycete isolated from crude oil-polluted soil.</title>
        <authorList>
            <person name="Cai M."/>
            <person name="Chen W.M."/>
            <person name="Nie Y."/>
            <person name="Chi C.Q."/>
            <person name="Wang Y.N."/>
            <person name="Tang Y.Q."/>
            <person name="Li G.Y."/>
            <person name="Wu X.L."/>
        </authorList>
    </citation>
    <scope>NUCLEOTIDE SEQUENCE [LARGE SCALE GENOMIC DNA]</scope>
    <source>
        <strain evidence="8">DSM 45089 / DQS3-9A1</strain>
    </source>
</reference>
<dbReference type="Pfam" id="PF07690">
    <property type="entry name" value="MFS_1"/>
    <property type="match status" value="1"/>
</dbReference>
<feature type="domain" description="Major facilitator superfamily (MFS) profile" evidence="6">
    <location>
        <begin position="23"/>
        <end position="395"/>
    </location>
</feature>
<dbReference type="Proteomes" id="UP000009235">
    <property type="component" value="Chromosome"/>
</dbReference>
<comment type="subcellular location">
    <subcellularLocation>
        <location evidence="1">Cell membrane</location>
        <topology evidence="1">Multi-pass membrane protein</topology>
    </subcellularLocation>
</comment>
<dbReference type="SUPFAM" id="SSF103473">
    <property type="entry name" value="MFS general substrate transporter"/>
    <property type="match status" value="1"/>
</dbReference>
<sequence length="398" mass="40783">MRRRKVPAAVDTLRSGPPELRRAVVALSLTQLVSWGVLYYAFAVVAPAMAREPGWSITTVGAAFSLGVLVSGLSAPAVATLLGRFGPRAVMTAGAVLTIVATTLWASAPSLLMLYLAWALIGAAMAATLYEPAIVVLTLLDSVRMRRAIAYVTVAGGLASTVFVPLTSALVAAFGWRVAVAVLGGGGAVITGMLYVWCLPQRVGEQTSKPSSQPTTSTRRLRLPYMLEQASGVAVTALVVTMLIARGVDPYVAGLVLAASGVGKVVGRLLISGRVGRASPEMLASVAAVSQALAVTAMLVTASAPWLLIAGFASGAAAGTVSVLRPVILSGYVPLHAFASASARMQMWTTFARAAGPLVVAGTASYAGWVWAWTVVAGGLVAAAVAYAALKSIYGCRA</sequence>
<dbReference type="GO" id="GO:0005886">
    <property type="term" value="C:plasma membrane"/>
    <property type="evidence" value="ECO:0007669"/>
    <property type="project" value="UniProtKB-SubCell"/>
</dbReference>
<dbReference type="KEGG" id="asd:AS9A_2815"/>
<feature type="transmembrane region" description="Helical" evidence="5">
    <location>
        <begin position="89"/>
        <end position="108"/>
    </location>
</feature>
<feature type="transmembrane region" description="Helical" evidence="5">
    <location>
        <begin position="114"/>
        <end position="137"/>
    </location>
</feature>
<evidence type="ECO:0000256" key="2">
    <source>
        <dbReference type="ARBA" id="ARBA00022692"/>
    </source>
</evidence>
<dbReference type="InterPro" id="IPR011701">
    <property type="entry name" value="MFS"/>
</dbReference>
<evidence type="ECO:0000256" key="5">
    <source>
        <dbReference type="SAM" id="Phobius"/>
    </source>
</evidence>
<keyword evidence="2 5" id="KW-0812">Transmembrane</keyword>
<name>F6EJ30_HOYSD</name>
<accession>F6EJ30</accession>
<feature type="transmembrane region" description="Helical" evidence="5">
    <location>
        <begin position="225"/>
        <end position="245"/>
    </location>
</feature>
<feature type="transmembrane region" description="Helical" evidence="5">
    <location>
        <begin position="20"/>
        <end position="42"/>
    </location>
</feature>
<keyword evidence="3 5" id="KW-1133">Transmembrane helix</keyword>
<evidence type="ECO:0000259" key="6">
    <source>
        <dbReference type="PROSITE" id="PS50850"/>
    </source>
</evidence>
<dbReference type="InterPro" id="IPR020846">
    <property type="entry name" value="MFS_dom"/>
</dbReference>
<evidence type="ECO:0000313" key="7">
    <source>
        <dbReference type="EMBL" id="AEF41262.1"/>
    </source>
</evidence>
<keyword evidence="8" id="KW-1185">Reference proteome</keyword>
<dbReference type="Gene3D" id="1.20.1250.20">
    <property type="entry name" value="MFS general substrate transporter like domains"/>
    <property type="match status" value="1"/>
</dbReference>
<feature type="transmembrane region" description="Helical" evidence="5">
    <location>
        <begin position="251"/>
        <end position="271"/>
    </location>
</feature>
<dbReference type="InterPro" id="IPR050327">
    <property type="entry name" value="Proton-linked_MCT"/>
</dbReference>
<dbReference type="EMBL" id="CP002786">
    <property type="protein sequence ID" value="AEF41262.1"/>
    <property type="molecule type" value="Genomic_DNA"/>
</dbReference>
<dbReference type="HOGENOM" id="CLU_001265_59_0_11"/>
<dbReference type="GO" id="GO:0022857">
    <property type="term" value="F:transmembrane transporter activity"/>
    <property type="evidence" value="ECO:0007669"/>
    <property type="project" value="InterPro"/>
</dbReference>
<keyword evidence="4 5" id="KW-0472">Membrane</keyword>
<gene>
    <name evidence="7" type="ordered locus">AS9A_2815</name>
</gene>
<dbReference type="eggNOG" id="COG2814">
    <property type="taxonomic scope" value="Bacteria"/>
</dbReference>
<dbReference type="AlphaFoldDB" id="F6EJ30"/>
<evidence type="ECO:0000313" key="8">
    <source>
        <dbReference type="Proteomes" id="UP000009235"/>
    </source>
</evidence>
<proteinExistence type="predicted"/>
<protein>
    <submittedName>
        <fullName evidence="7">Integral membrane transport protein</fullName>
    </submittedName>
</protein>
<feature type="transmembrane region" description="Helical" evidence="5">
    <location>
        <begin position="178"/>
        <end position="199"/>
    </location>
</feature>
<feature type="transmembrane region" description="Helical" evidence="5">
    <location>
        <begin position="149"/>
        <end position="172"/>
    </location>
</feature>
<organism evidence="7 8">
    <name type="scientific">Hoyosella subflava (strain DSM 45089 / JCM 17490 / NBRC 109087 / DQS3-9A1)</name>
    <name type="common">Amycolicicoccus subflavus</name>
    <dbReference type="NCBI Taxonomy" id="443218"/>
    <lineage>
        <taxon>Bacteria</taxon>
        <taxon>Bacillati</taxon>
        <taxon>Actinomycetota</taxon>
        <taxon>Actinomycetes</taxon>
        <taxon>Mycobacteriales</taxon>
        <taxon>Hoyosellaceae</taxon>
        <taxon>Hoyosella</taxon>
    </lineage>
</organism>
<dbReference type="PROSITE" id="PS50850">
    <property type="entry name" value="MFS"/>
    <property type="match status" value="1"/>
</dbReference>
<dbReference type="STRING" id="443218.AS9A_2815"/>
<dbReference type="PANTHER" id="PTHR11360:SF290">
    <property type="entry name" value="MONOCARBOXYLATE MFS PERMEASE"/>
    <property type="match status" value="1"/>
</dbReference>
<dbReference type="InterPro" id="IPR036259">
    <property type="entry name" value="MFS_trans_sf"/>
</dbReference>
<evidence type="ECO:0000256" key="1">
    <source>
        <dbReference type="ARBA" id="ARBA00004651"/>
    </source>
</evidence>
<feature type="transmembrane region" description="Helical" evidence="5">
    <location>
        <begin position="62"/>
        <end position="82"/>
    </location>
</feature>
<dbReference type="PANTHER" id="PTHR11360">
    <property type="entry name" value="MONOCARBOXYLATE TRANSPORTER"/>
    <property type="match status" value="1"/>
</dbReference>
<evidence type="ECO:0000256" key="3">
    <source>
        <dbReference type="ARBA" id="ARBA00022989"/>
    </source>
</evidence>
<feature type="transmembrane region" description="Helical" evidence="5">
    <location>
        <begin position="370"/>
        <end position="390"/>
    </location>
</feature>